<proteinExistence type="predicted"/>
<dbReference type="InterPro" id="IPR031543">
    <property type="entry name" value="DUF5087"/>
</dbReference>
<feature type="compositionally biased region" description="Acidic residues" evidence="2">
    <location>
        <begin position="102"/>
        <end position="112"/>
    </location>
</feature>
<dbReference type="Pfam" id="PF17006">
    <property type="entry name" value="DUF5087"/>
    <property type="match status" value="1"/>
</dbReference>
<evidence type="ECO:0000313" key="4">
    <source>
        <dbReference type="Proteomes" id="UP000030655"/>
    </source>
</evidence>
<feature type="compositionally biased region" description="Basic and acidic residues" evidence="2">
    <location>
        <begin position="139"/>
        <end position="152"/>
    </location>
</feature>
<keyword evidence="1" id="KW-0175">Coiled coil</keyword>
<dbReference type="VEuPathDB" id="MicrosporidiaDB:H312_00251"/>
<sequence>MNKKIMSKKKIYEEKIKKLEKTIRAQKIIISALIKYNEANKSAKDDTLDTMDYFVDDITNTSTSDELVNGNEIKEKYNTRRNNDPSELKIENSREEVKLNNEIEEENADESLGEIKSNKINQNEEGKISKSKRLKAKKVKEDTTKDSNKSENNEPCYISEEQKALGDAYENEIYSIINPETDLPMLFNENFTQREFIDYCATQGYTLYTNLFALKFTKEVTSFIETNRDALISYFLKNVNILPIKCSYSFLCTMRNFMDSNLKISFILNLMYELKDHLLLVYLLFPLTYNTAINLTVLGHSLKKIMEFQLDNNLKITTDKRIIEGLNHISVELDLSPGQNDLIKHIKSMIKSFQFDIRDPVDVCISEIYSLEIICMFYDWEWCYNHLIVDFIIPLRNKTNDIKYLFILGLIASIGLQLVGTTDSVMSIYEELLHIMQYGSFEDALVCYSFIQRVYPDFSTNWAIANKDKIQNTKLSEDSILNFSFTVNSLTFM</sequence>
<accession>A0A059F4L9</accession>
<name>A0A059F4L9_9MICR</name>
<evidence type="ECO:0000313" key="3">
    <source>
        <dbReference type="EMBL" id="KCZ82228.1"/>
    </source>
</evidence>
<reference evidence="3 4" key="2">
    <citation type="submission" date="2014-03" db="EMBL/GenBank/DDBJ databases">
        <title>The Genome Sequence of Anncaliia algerae insect isolate PRA339.</title>
        <authorList>
            <consortium name="The Broad Institute Genome Sequencing Platform"/>
            <consortium name="The Broad Institute Genome Sequencing Center for Infectious Disease"/>
            <person name="Cuomo C."/>
            <person name="Becnel J."/>
            <person name="Sanscrainte N."/>
            <person name="Walker B."/>
            <person name="Young S.K."/>
            <person name="Zeng Q."/>
            <person name="Gargeya S."/>
            <person name="Fitzgerald M."/>
            <person name="Haas B."/>
            <person name="Abouelleil A."/>
            <person name="Alvarado L."/>
            <person name="Arachchi H.M."/>
            <person name="Berlin A.M."/>
            <person name="Chapman S.B."/>
            <person name="Dewar J."/>
            <person name="Goldberg J."/>
            <person name="Griggs A."/>
            <person name="Gujja S."/>
            <person name="Hansen M."/>
            <person name="Howarth C."/>
            <person name="Imamovic A."/>
            <person name="Larimer J."/>
            <person name="McCowan C."/>
            <person name="Murphy C."/>
            <person name="Neiman D."/>
            <person name="Pearson M."/>
            <person name="Priest M."/>
            <person name="Roberts A."/>
            <person name="Saif S."/>
            <person name="Shea T."/>
            <person name="Sisk P."/>
            <person name="Sykes S."/>
            <person name="Wortman J."/>
            <person name="Nusbaum C."/>
            <person name="Birren B."/>
        </authorList>
    </citation>
    <scope>NUCLEOTIDE SEQUENCE [LARGE SCALE GENOMIC DNA]</scope>
    <source>
        <strain evidence="3 4">PRA339</strain>
    </source>
</reference>
<dbReference type="EMBL" id="KK365131">
    <property type="protein sequence ID" value="KCZ82228.1"/>
    <property type="molecule type" value="Genomic_DNA"/>
</dbReference>
<feature type="region of interest" description="Disordered" evidence="2">
    <location>
        <begin position="99"/>
        <end position="155"/>
    </location>
</feature>
<organism evidence="3 4">
    <name type="scientific">Anncaliia algerae PRA339</name>
    <dbReference type="NCBI Taxonomy" id="1288291"/>
    <lineage>
        <taxon>Eukaryota</taxon>
        <taxon>Fungi</taxon>
        <taxon>Fungi incertae sedis</taxon>
        <taxon>Microsporidia</taxon>
        <taxon>Tubulinosematoidea</taxon>
        <taxon>Tubulinosematidae</taxon>
        <taxon>Anncaliia</taxon>
    </lineage>
</organism>
<protein>
    <submittedName>
        <fullName evidence="3">Uncharacterized protein</fullName>
    </submittedName>
</protein>
<dbReference type="Proteomes" id="UP000030655">
    <property type="component" value="Unassembled WGS sequence"/>
</dbReference>
<gene>
    <name evidence="3" type="ORF">H312_00251</name>
</gene>
<dbReference type="OrthoDB" id="2186859at2759"/>
<evidence type="ECO:0000256" key="2">
    <source>
        <dbReference type="SAM" id="MobiDB-lite"/>
    </source>
</evidence>
<dbReference type="HOGENOM" id="CLU_686166_0_0_1"/>
<reference evidence="4" key="1">
    <citation type="submission" date="2013-02" db="EMBL/GenBank/DDBJ databases">
        <authorList>
            <consortium name="The Broad Institute Genome Sequencing Platform"/>
            <person name="Cuomo C."/>
            <person name="Becnel J."/>
            <person name="Sanscrainte N."/>
            <person name="Walker B."/>
            <person name="Young S.K."/>
            <person name="Zeng Q."/>
            <person name="Gargeya S."/>
            <person name="Fitzgerald M."/>
            <person name="Haas B."/>
            <person name="Abouelleil A."/>
            <person name="Alvarado L."/>
            <person name="Arachchi H.M."/>
            <person name="Berlin A.M."/>
            <person name="Chapman S.B."/>
            <person name="Dewar J."/>
            <person name="Goldberg J."/>
            <person name="Griggs A."/>
            <person name="Gujja S."/>
            <person name="Hansen M."/>
            <person name="Howarth C."/>
            <person name="Imamovic A."/>
            <person name="Larimer J."/>
            <person name="McCowan C."/>
            <person name="Murphy C."/>
            <person name="Neiman D."/>
            <person name="Pearson M."/>
            <person name="Priest M."/>
            <person name="Roberts A."/>
            <person name="Saif S."/>
            <person name="Shea T."/>
            <person name="Sisk P."/>
            <person name="Sykes S."/>
            <person name="Wortman J."/>
            <person name="Nusbaum C."/>
            <person name="Birren B."/>
        </authorList>
    </citation>
    <scope>NUCLEOTIDE SEQUENCE [LARGE SCALE GENOMIC DNA]</scope>
    <source>
        <strain evidence="4">PRA339</strain>
    </source>
</reference>
<feature type="compositionally biased region" description="Basic residues" evidence="2">
    <location>
        <begin position="129"/>
        <end position="138"/>
    </location>
</feature>
<feature type="coiled-coil region" evidence="1">
    <location>
        <begin position="2"/>
        <end position="29"/>
    </location>
</feature>
<dbReference type="AlphaFoldDB" id="A0A059F4L9"/>
<evidence type="ECO:0000256" key="1">
    <source>
        <dbReference type="SAM" id="Coils"/>
    </source>
</evidence>
<keyword evidence="4" id="KW-1185">Reference proteome</keyword>